<accession>A0ABT8AJM4</accession>
<comment type="caution">
    <text evidence="3">The sequence shown here is derived from an EMBL/GenBank/DDBJ whole genome shotgun (WGS) entry which is preliminary data.</text>
</comment>
<dbReference type="RefSeq" id="WP_238290458.1">
    <property type="nucleotide sequence ID" value="NZ_BPQS01000023.1"/>
</dbReference>
<evidence type="ECO:0000313" key="4">
    <source>
        <dbReference type="Proteomes" id="UP001244297"/>
    </source>
</evidence>
<organism evidence="3 4">
    <name type="scientific">Methylobacterium longum</name>
    <dbReference type="NCBI Taxonomy" id="767694"/>
    <lineage>
        <taxon>Bacteria</taxon>
        <taxon>Pseudomonadati</taxon>
        <taxon>Pseudomonadota</taxon>
        <taxon>Alphaproteobacteria</taxon>
        <taxon>Hyphomicrobiales</taxon>
        <taxon>Methylobacteriaceae</taxon>
        <taxon>Methylobacterium</taxon>
    </lineage>
</organism>
<feature type="compositionally biased region" description="Low complexity" evidence="1">
    <location>
        <begin position="35"/>
        <end position="44"/>
    </location>
</feature>
<dbReference type="EMBL" id="JAUFPT010000013">
    <property type="protein sequence ID" value="MDN3570039.1"/>
    <property type="molecule type" value="Genomic_DNA"/>
</dbReference>
<evidence type="ECO:0000313" key="3">
    <source>
        <dbReference type="EMBL" id="MDN3570039.1"/>
    </source>
</evidence>
<dbReference type="Proteomes" id="UP001244297">
    <property type="component" value="Unassembled WGS sequence"/>
</dbReference>
<feature type="region of interest" description="Disordered" evidence="1">
    <location>
        <begin position="25"/>
        <end position="76"/>
    </location>
</feature>
<protein>
    <recommendedName>
        <fullName evidence="5">Secreted protein</fullName>
    </recommendedName>
</protein>
<proteinExistence type="predicted"/>
<evidence type="ECO:0000256" key="1">
    <source>
        <dbReference type="SAM" id="MobiDB-lite"/>
    </source>
</evidence>
<name>A0ABT8AJM4_9HYPH</name>
<gene>
    <name evidence="3" type="ORF">QWZ18_05285</name>
</gene>
<feature type="compositionally biased region" description="Basic and acidic residues" evidence="1">
    <location>
        <begin position="61"/>
        <end position="76"/>
    </location>
</feature>
<sequence>MKRQASTLCLSLLLPVLATGAALAQAQTGTGGGPTSTATAPNASSVGRVMPPSRGAGAATPDDRRDRTPREAQNDKVMRGICVGCSPK</sequence>
<reference evidence="4" key="1">
    <citation type="journal article" date="2019" name="Int. J. Syst. Evol. Microbiol.">
        <title>The Global Catalogue of Microorganisms (GCM) 10K type strain sequencing project: providing services to taxonomists for standard genome sequencing and annotation.</title>
        <authorList>
            <consortium name="The Broad Institute Genomics Platform"/>
            <consortium name="The Broad Institute Genome Sequencing Center for Infectious Disease"/>
            <person name="Wu L."/>
            <person name="Ma J."/>
        </authorList>
    </citation>
    <scope>NUCLEOTIDE SEQUENCE [LARGE SCALE GENOMIC DNA]</scope>
    <source>
        <strain evidence="4">CECT 7806</strain>
    </source>
</reference>
<feature type="signal peptide" evidence="2">
    <location>
        <begin position="1"/>
        <end position="24"/>
    </location>
</feature>
<evidence type="ECO:0000256" key="2">
    <source>
        <dbReference type="SAM" id="SignalP"/>
    </source>
</evidence>
<keyword evidence="2" id="KW-0732">Signal</keyword>
<feature type="chain" id="PRO_5045526986" description="Secreted protein" evidence="2">
    <location>
        <begin position="25"/>
        <end position="88"/>
    </location>
</feature>
<evidence type="ECO:0008006" key="5">
    <source>
        <dbReference type="Google" id="ProtNLM"/>
    </source>
</evidence>
<keyword evidence="4" id="KW-1185">Reference proteome</keyword>